<accession>A0ABU1ZDF7</accession>
<protein>
    <recommendedName>
        <fullName evidence="2">Amidohydrolase-related domain-containing protein</fullName>
    </recommendedName>
</protein>
<proteinExistence type="predicted"/>
<evidence type="ECO:0000256" key="1">
    <source>
        <dbReference type="SAM" id="SignalP"/>
    </source>
</evidence>
<sequence>MSRRALLLAGLPLATQAQAAYAGPIFDAHLHYNDDAQAPHPPADVLARMARAGVRGALVNSRPNDGTLRLVAEAGPQWVPFIRLYRNRADYTGWFADDSIRRMVLELLAKGNEGSPAGPFRGLGEFHLYDSANADGPTAVALMKLARERGLKVLAHVDGVAVHKLLGHAPGTSLIWAHTGISGEPVEQVRELFAKHPGLRGELSYRPGLTHDGRITPEWRALFAAHAGRFLVGSDTWVTPRWQHYESLFADYRGWLGQLPDEVAQRIAWGNAAGLFGLKPA</sequence>
<dbReference type="EMBL" id="JAVDXQ010000004">
    <property type="protein sequence ID" value="MDR7298081.1"/>
    <property type="molecule type" value="Genomic_DNA"/>
</dbReference>
<feature type="domain" description="Amidohydrolase-related" evidence="2">
    <location>
        <begin position="96"/>
        <end position="278"/>
    </location>
</feature>
<evidence type="ECO:0000313" key="4">
    <source>
        <dbReference type="Proteomes" id="UP001180536"/>
    </source>
</evidence>
<dbReference type="SUPFAM" id="SSF51556">
    <property type="entry name" value="Metallo-dependent hydrolases"/>
    <property type="match status" value="1"/>
</dbReference>
<evidence type="ECO:0000259" key="2">
    <source>
        <dbReference type="Pfam" id="PF04909"/>
    </source>
</evidence>
<gene>
    <name evidence="3" type="ORF">J2X16_003430</name>
</gene>
<comment type="caution">
    <text evidence="3">The sequence shown here is derived from an EMBL/GenBank/DDBJ whole genome shotgun (WGS) entry which is preliminary data.</text>
</comment>
<organism evidence="3 4">
    <name type="scientific">Pelomonas aquatica</name>
    <dbReference type="NCBI Taxonomy" id="431058"/>
    <lineage>
        <taxon>Bacteria</taxon>
        <taxon>Pseudomonadati</taxon>
        <taxon>Pseudomonadota</taxon>
        <taxon>Betaproteobacteria</taxon>
        <taxon>Burkholderiales</taxon>
        <taxon>Sphaerotilaceae</taxon>
        <taxon>Roseateles</taxon>
    </lineage>
</organism>
<dbReference type="InterPro" id="IPR006680">
    <property type="entry name" value="Amidohydro-rel"/>
</dbReference>
<dbReference type="Pfam" id="PF04909">
    <property type="entry name" value="Amidohydro_2"/>
    <property type="match status" value="1"/>
</dbReference>
<feature type="signal peptide" evidence="1">
    <location>
        <begin position="1"/>
        <end position="19"/>
    </location>
</feature>
<feature type="chain" id="PRO_5046078652" description="Amidohydrolase-related domain-containing protein" evidence="1">
    <location>
        <begin position="20"/>
        <end position="281"/>
    </location>
</feature>
<keyword evidence="4" id="KW-1185">Reference proteome</keyword>
<dbReference type="Gene3D" id="3.20.20.140">
    <property type="entry name" value="Metal-dependent hydrolases"/>
    <property type="match status" value="1"/>
</dbReference>
<dbReference type="Proteomes" id="UP001180536">
    <property type="component" value="Unassembled WGS sequence"/>
</dbReference>
<dbReference type="InterPro" id="IPR032466">
    <property type="entry name" value="Metal_Hydrolase"/>
</dbReference>
<evidence type="ECO:0000313" key="3">
    <source>
        <dbReference type="EMBL" id="MDR7298081.1"/>
    </source>
</evidence>
<reference evidence="3 4" key="1">
    <citation type="submission" date="2023-07" db="EMBL/GenBank/DDBJ databases">
        <title>Sorghum-associated microbial communities from plants grown in Nebraska, USA.</title>
        <authorList>
            <person name="Schachtman D."/>
        </authorList>
    </citation>
    <scope>NUCLEOTIDE SEQUENCE [LARGE SCALE GENOMIC DNA]</scope>
    <source>
        <strain evidence="3 4">BE310</strain>
    </source>
</reference>
<keyword evidence="1" id="KW-0732">Signal</keyword>
<name>A0ABU1ZDF7_9BURK</name>